<keyword evidence="1" id="KW-1133">Transmembrane helix</keyword>
<dbReference type="AlphaFoldDB" id="A0A1H3A3W4"/>
<evidence type="ECO:0000256" key="1">
    <source>
        <dbReference type="SAM" id="Phobius"/>
    </source>
</evidence>
<keyword evidence="1" id="KW-0812">Transmembrane</keyword>
<evidence type="ECO:0000313" key="3">
    <source>
        <dbReference type="Proteomes" id="UP000183454"/>
    </source>
</evidence>
<protein>
    <submittedName>
        <fullName evidence="2">Uncharacterized protein</fullName>
    </submittedName>
</protein>
<sequence length="69" mass="8008">MLLLVVIICLRFSVIAWALEDLGTRLFHSIKLFLWCTLFGLLLAIVRIVFRLRTTPMQNYLFQLILLGG</sequence>
<accession>A0A1H3A3W4</accession>
<dbReference type="EMBL" id="FNNH01000113">
    <property type="protein sequence ID" value="SDX24315.1"/>
    <property type="molecule type" value="Genomic_DNA"/>
</dbReference>
<keyword evidence="1" id="KW-0472">Membrane</keyword>
<gene>
    <name evidence="2" type="ORF">SAMN05421882_11132</name>
</gene>
<dbReference type="Proteomes" id="UP000183454">
    <property type="component" value="Unassembled WGS sequence"/>
</dbReference>
<name>A0A1H3A3W4_9PROT</name>
<reference evidence="2 3" key="1">
    <citation type="submission" date="2016-10" db="EMBL/GenBank/DDBJ databases">
        <authorList>
            <person name="de Groot N.N."/>
        </authorList>
    </citation>
    <scope>NUCLEOTIDE SEQUENCE [LARGE SCALE GENOMIC DNA]</scope>
    <source>
        <strain evidence="2 3">Nm110</strain>
    </source>
</reference>
<feature type="transmembrane region" description="Helical" evidence="1">
    <location>
        <begin position="32"/>
        <end position="50"/>
    </location>
</feature>
<evidence type="ECO:0000313" key="2">
    <source>
        <dbReference type="EMBL" id="SDX24315.1"/>
    </source>
</evidence>
<organism evidence="2 3">
    <name type="scientific">Nitrosomonas communis</name>
    <dbReference type="NCBI Taxonomy" id="44574"/>
    <lineage>
        <taxon>Bacteria</taxon>
        <taxon>Pseudomonadati</taxon>
        <taxon>Pseudomonadota</taxon>
        <taxon>Betaproteobacteria</taxon>
        <taxon>Nitrosomonadales</taxon>
        <taxon>Nitrosomonadaceae</taxon>
        <taxon>Nitrosomonas</taxon>
    </lineage>
</organism>
<proteinExistence type="predicted"/>